<reference evidence="2 3" key="1">
    <citation type="submission" date="2021-06" db="EMBL/GenBank/DDBJ databases">
        <title>Caerostris extrusa draft genome.</title>
        <authorList>
            <person name="Kono N."/>
            <person name="Arakawa K."/>
        </authorList>
    </citation>
    <scope>NUCLEOTIDE SEQUENCE [LARGE SCALE GENOMIC DNA]</scope>
</reference>
<dbReference type="Proteomes" id="UP001054945">
    <property type="component" value="Unassembled WGS sequence"/>
</dbReference>
<organism evidence="2 3">
    <name type="scientific">Caerostris extrusa</name>
    <name type="common">Bark spider</name>
    <name type="synonym">Caerostris bankana</name>
    <dbReference type="NCBI Taxonomy" id="172846"/>
    <lineage>
        <taxon>Eukaryota</taxon>
        <taxon>Metazoa</taxon>
        <taxon>Ecdysozoa</taxon>
        <taxon>Arthropoda</taxon>
        <taxon>Chelicerata</taxon>
        <taxon>Arachnida</taxon>
        <taxon>Araneae</taxon>
        <taxon>Araneomorphae</taxon>
        <taxon>Entelegynae</taxon>
        <taxon>Araneoidea</taxon>
        <taxon>Araneidae</taxon>
        <taxon>Caerostris</taxon>
    </lineage>
</organism>
<protein>
    <submittedName>
        <fullName evidence="2">Uncharacterized protein</fullName>
    </submittedName>
</protein>
<evidence type="ECO:0000313" key="2">
    <source>
        <dbReference type="EMBL" id="GIX67499.1"/>
    </source>
</evidence>
<evidence type="ECO:0000313" key="3">
    <source>
        <dbReference type="Proteomes" id="UP001054945"/>
    </source>
</evidence>
<comment type="caution">
    <text evidence="2">The sequence shown here is derived from an EMBL/GenBank/DDBJ whole genome shotgun (WGS) entry which is preliminary data.</text>
</comment>
<accession>A0AAV4M9J5</accession>
<feature type="region of interest" description="Disordered" evidence="1">
    <location>
        <begin position="1"/>
        <end position="34"/>
    </location>
</feature>
<sequence>MLQRAPPHMTHAGVPQDRKLQGASQGEGGAAVVRLAPRRREATAVTMIPVKRMGFSVARSLWPLFKPEWRKRGCVSWWFVTGKDQAVH</sequence>
<keyword evidence="3" id="KW-1185">Reference proteome</keyword>
<name>A0AAV4M9J5_CAEEX</name>
<dbReference type="EMBL" id="BPLR01019406">
    <property type="protein sequence ID" value="GIX67499.1"/>
    <property type="molecule type" value="Genomic_DNA"/>
</dbReference>
<gene>
    <name evidence="2" type="ORF">CEXT_370471</name>
</gene>
<evidence type="ECO:0000256" key="1">
    <source>
        <dbReference type="SAM" id="MobiDB-lite"/>
    </source>
</evidence>
<proteinExistence type="predicted"/>
<dbReference type="AlphaFoldDB" id="A0AAV4M9J5"/>